<name>A0AA38JRA0_9AGAR</name>
<proteinExistence type="predicted"/>
<accession>A0AA38JRA0</accession>
<keyword evidence="3" id="KW-1185">Reference proteome</keyword>
<feature type="compositionally biased region" description="Acidic residues" evidence="1">
    <location>
        <begin position="107"/>
        <end position="117"/>
    </location>
</feature>
<organism evidence="2 3">
    <name type="scientific">Lentinula guzmanii</name>
    <dbReference type="NCBI Taxonomy" id="2804957"/>
    <lineage>
        <taxon>Eukaryota</taxon>
        <taxon>Fungi</taxon>
        <taxon>Dikarya</taxon>
        <taxon>Basidiomycota</taxon>
        <taxon>Agaricomycotina</taxon>
        <taxon>Agaricomycetes</taxon>
        <taxon>Agaricomycetidae</taxon>
        <taxon>Agaricales</taxon>
        <taxon>Marasmiineae</taxon>
        <taxon>Omphalotaceae</taxon>
        <taxon>Lentinula</taxon>
    </lineage>
</organism>
<gene>
    <name evidence="2" type="ORF">DFJ43DRAFT_1149804</name>
</gene>
<sequence length="123" mass="14032">MAANAIDSVSPILSLAEIDYRTSSSHGSPGYLTVADLTLQLRWHKKHGIRDLIPTKESSWGRREDKIMLLKSAVEKYNDLHASTVDHSRGEEEEEPEVTVQDLQDYNSEEYDSEEDYYASSRK</sequence>
<feature type="region of interest" description="Disordered" evidence="1">
    <location>
        <begin position="83"/>
        <end position="123"/>
    </location>
</feature>
<dbReference type="Proteomes" id="UP001176059">
    <property type="component" value="Unassembled WGS sequence"/>
</dbReference>
<protein>
    <submittedName>
        <fullName evidence="2">Uncharacterized protein</fullName>
    </submittedName>
</protein>
<reference evidence="2" key="2">
    <citation type="journal article" date="2023" name="Proc. Natl. Acad. Sci. U.S.A.">
        <title>A global phylogenomic analysis of the shiitake genus Lentinula.</title>
        <authorList>
            <person name="Sierra-Patev S."/>
            <person name="Min B."/>
            <person name="Naranjo-Ortiz M."/>
            <person name="Looney B."/>
            <person name="Konkel Z."/>
            <person name="Slot J.C."/>
            <person name="Sakamoto Y."/>
            <person name="Steenwyk J.L."/>
            <person name="Rokas A."/>
            <person name="Carro J."/>
            <person name="Camarero S."/>
            <person name="Ferreira P."/>
            <person name="Molpeceres G."/>
            <person name="Ruiz-Duenas F.J."/>
            <person name="Serrano A."/>
            <person name="Henrissat B."/>
            <person name="Drula E."/>
            <person name="Hughes K.W."/>
            <person name="Mata J.L."/>
            <person name="Ishikawa N.K."/>
            <person name="Vargas-Isla R."/>
            <person name="Ushijima S."/>
            <person name="Smith C.A."/>
            <person name="Donoghue J."/>
            <person name="Ahrendt S."/>
            <person name="Andreopoulos W."/>
            <person name="He G."/>
            <person name="LaButti K."/>
            <person name="Lipzen A."/>
            <person name="Ng V."/>
            <person name="Riley R."/>
            <person name="Sandor L."/>
            <person name="Barry K."/>
            <person name="Martinez A.T."/>
            <person name="Xiao Y."/>
            <person name="Gibbons J.G."/>
            <person name="Terashima K."/>
            <person name="Grigoriev I.V."/>
            <person name="Hibbett D."/>
        </authorList>
    </citation>
    <scope>NUCLEOTIDE SEQUENCE</scope>
    <source>
        <strain evidence="2">ET3784</strain>
    </source>
</reference>
<evidence type="ECO:0000313" key="2">
    <source>
        <dbReference type="EMBL" id="KAJ3736744.1"/>
    </source>
</evidence>
<dbReference type="EMBL" id="JANVFO010000004">
    <property type="protein sequence ID" value="KAJ3736744.1"/>
    <property type="molecule type" value="Genomic_DNA"/>
</dbReference>
<evidence type="ECO:0000313" key="3">
    <source>
        <dbReference type="Proteomes" id="UP001176059"/>
    </source>
</evidence>
<reference evidence="2" key="1">
    <citation type="submission" date="2022-08" db="EMBL/GenBank/DDBJ databases">
        <authorList>
            <consortium name="DOE Joint Genome Institute"/>
            <person name="Min B."/>
            <person name="Sierra-Patev S."/>
            <person name="Naranjo-Ortiz M."/>
            <person name="Looney B."/>
            <person name="Konkel Z."/>
            <person name="Slot J.C."/>
            <person name="Sakamoto Y."/>
            <person name="Steenwyk J.L."/>
            <person name="Rokas A."/>
            <person name="Carro J."/>
            <person name="Camarero S."/>
            <person name="Ferreira P."/>
            <person name="Molpeceres G."/>
            <person name="Ruiz-duenas F.J."/>
            <person name="Serrano A."/>
            <person name="Henrissat B."/>
            <person name="Drula E."/>
            <person name="Hughes K.W."/>
            <person name="Mata J.L."/>
            <person name="Ishikawa N.K."/>
            <person name="Vargas-Isla R."/>
            <person name="Ushijima S."/>
            <person name="Smith C.A."/>
            <person name="Ahrendt S."/>
            <person name="Andreopoulos W."/>
            <person name="He G."/>
            <person name="LaButti K."/>
            <person name="Lipzen A."/>
            <person name="Ng V."/>
            <person name="Riley R."/>
            <person name="Sandor L."/>
            <person name="Barry K."/>
            <person name="Martinez A.T."/>
            <person name="Xiao Y."/>
            <person name="Gibbons J.G."/>
            <person name="Terashima K."/>
            <person name="Hibbett D.S."/>
            <person name="Grigoriev I.V."/>
        </authorList>
    </citation>
    <scope>NUCLEOTIDE SEQUENCE</scope>
    <source>
        <strain evidence="2">ET3784</strain>
    </source>
</reference>
<evidence type="ECO:0000256" key="1">
    <source>
        <dbReference type="SAM" id="MobiDB-lite"/>
    </source>
</evidence>
<comment type="caution">
    <text evidence="2">The sequence shown here is derived from an EMBL/GenBank/DDBJ whole genome shotgun (WGS) entry which is preliminary data.</text>
</comment>
<dbReference type="AlphaFoldDB" id="A0AA38JRA0"/>